<name>A0ABY3XD40_9GAMM</name>
<reference evidence="2 3" key="1">
    <citation type="submission" date="2022-03" db="EMBL/GenBank/DDBJ databases">
        <title>Complete genome sequence of Lysobacter capsici VKM B-2533 and Lysobacter gummosus 10.1.1, promising sources of lytic agents.</title>
        <authorList>
            <person name="Tarlachkov S.V."/>
            <person name="Kudryakova I.V."/>
            <person name="Afoshin A.S."/>
            <person name="Leontyevskaya E.A."/>
            <person name="Leontyevskaya N.V."/>
        </authorList>
    </citation>
    <scope>NUCLEOTIDE SEQUENCE [LARGE SCALE GENOMIC DNA]</scope>
    <source>
        <strain evidence="2 3">10.1.1</strain>
    </source>
</reference>
<keyword evidence="1" id="KW-0732">Signal</keyword>
<gene>
    <name evidence="2" type="ORF">MOV92_20820</name>
</gene>
<evidence type="ECO:0008006" key="4">
    <source>
        <dbReference type="Google" id="ProtNLM"/>
    </source>
</evidence>
<evidence type="ECO:0000256" key="1">
    <source>
        <dbReference type="SAM" id="SignalP"/>
    </source>
</evidence>
<evidence type="ECO:0000313" key="2">
    <source>
        <dbReference type="EMBL" id="UNP28887.1"/>
    </source>
</evidence>
<feature type="chain" id="PRO_5045660849" description="Outer membrane lipoprotein-sorting protein" evidence="1">
    <location>
        <begin position="28"/>
        <end position="194"/>
    </location>
</feature>
<dbReference type="RefSeq" id="WP_148649042.1">
    <property type="nucleotide sequence ID" value="NZ_CP011131.1"/>
</dbReference>
<dbReference type="EMBL" id="CP093547">
    <property type="protein sequence ID" value="UNP28887.1"/>
    <property type="molecule type" value="Genomic_DNA"/>
</dbReference>
<dbReference type="Gene3D" id="2.50.20.20">
    <property type="match status" value="1"/>
</dbReference>
<sequence length="194" mass="20366">MIKTSLSATLTPAVLLLGLCASGLAWAGPKEEVVAAVDKFLAAKTYHASMSMGPGPGTETDFVAPDRIRIKMGAMGEQIMIGDTAYLTIQGKTRKQPSPGGGVAATRSRDKILGNQQTLKVTALGAETIGGVATKKYKVENSQPKSSSTFWVAANGYPVQAVNVAEVSGKTYTSTLKYSRFNDPSIKIEAPAVK</sequence>
<organism evidence="2 3">
    <name type="scientific">Lysobacter gummosus</name>
    <dbReference type="NCBI Taxonomy" id="262324"/>
    <lineage>
        <taxon>Bacteria</taxon>
        <taxon>Pseudomonadati</taxon>
        <taxon>Pseudomonadota</taxon>
        <taxon>Gammaproteobacteria</taxon>
        <taxon>Lysobacterales</taxon>
        <taxon>Lysobacteraceae</taxon>
        <taxon>Lysobacter</taxon>
    </lineage>
</organism>
<protein>
    <recommendedName>
        <fullName evidence="4">Outer membrane lipoprotein-sorting protein</fullName>
    </recommendedName>
</protein>
<evidence type="ECO:0000313" key="3">
    <source>
        <dbReference type="Proteomes" id="UP000829194"/>
    </source>
</evidence>
<keyword evidence="3" id="KW-1185">Reference proteome</keyword>
<dbReference type="Proteomes" id="UP000829194">
    <property type="component" value="Chromosome"/>
</dbReference>
<proteinExistence type="predicted"/>
<accession>A0ABY3XD40</accession>
<feature type="signal peptide" evidence="1">
    <location>
        <begin position="1"/>
        <end position="27"/>
    </location>
</feature>